<keyword evidence="1" id="KW-0805">Transcription regulation</keyword>
<dbReference type="SUPFAM" id="SSF46785">
    <property type="entry name" value="Winged helix' DNA-binding domain"/>
    <property type="match status" value="1"/>
</dbReference>
<dbReference type="InterPro" id="IPR000524">
    <property type="entry name" value="Tscrpt_reg_HTH_GntR"/>
</dbReference>
<evidence type="ECO:0000256" key="2">
    <source>
        <dbReference type="ARBA" id="ARBA00023125"/>
    </source>
</evidence>
<name>A0A0B4E140_9MICO</name>
<evidence type="ECO:0000259" key="4">
    <source>
        <dbReference type="PROSITE" id="PS50949"/>
    </source>
</evidence>
<evidence type="ECO:0000256" key="1">
    <source>
        <dbReference type="ARBA" id="ARBA00023015"/>
    </source>
</evidence>
<dbReference type="InterPro" id="IPR036388">
    <property type="entry name" value="WH-like_DNA-bd_sf"/>
</dbReference>
<dbReference type="CDD" id="cd07377">
    <property type="entry name" value="WHTH_GntR"/>
    <property type="match status" value="1"/>
</dbReference>
<accession>A0A0B4E140</accession>
<dbReference type="PANTHER" id="PTHR38445:SF7">
    <property type="entry name" value="GNTR-FAMILY TRANSCRIPTIONAL REGULATOR"/>
    <property type="match status" value="1"/>
</dbReference>
<comment type="caution">
    <text evidence="5">The sequence shown here is derived from an EMBL/GenBank/DDBJ whole genome shotgun (WGS) entry which is preliminary data.</text>
</comment>
<dbReference type="EMBL" id="JWSZ01000001">
    <property type="protein sequence ID" value="KIC60248.1"/>
    <property type="molecule type" value="Genomic_DNA"/>
</dbReference>
<proteinExistence type="predicted"/>
<dbReference type="Proteomes" id="UP000031202">
    <property type="component" value="Unassembled WGS sequence"/>
</dbReference>
<dbReference type="Pfam" id="PF00392">
    <property type="entry name" value="GntR"/>
    <property type="match status" value="1"/>
</dbReference>
<evidence type="ECO:0000256" key="3">
    <source>
        <dbReference type="ARBA" id="ARBA00023163"/>
    </source>
</evidence>
<protein>
    <submittedName>
        <fullName evidence="5">GntR family transcriptional regulator</fullName>
    </submittedName>
</protein>
<dbReference type="GO" id="GO:0003700">
    <property type="term" value="F:DNA-binding transcription factor activity"/>
    <property type="evidence" value="ECO:0007669"/>
    <property type="project" value="InterPro"/>
</dbReference>
<dbReference type="PROSITE" id="PS50949">
    <property type="entry name" value="HTH_GNTR"/>
    <property type="match status" value="1"/>
</dbReference>
<dbReference type="RefSeq" id="WP_039412275.1">
    <property type="nucleotide sequence ID" value="NZ_JWSZ01000001.1"/>
</dbReference>
<reference evidence="5 6" key="1">
    <citation type="submission" date="2014-12" db="EMBL/GenBank/DDBJ databases">
        <title>Genome sequencing of Microbacterium hominis TPW29.</title>
        <authorList>
            <person name="Tan P.W."/>
            <person name="Chan K.-G."/>
        </authorList>
    </citation>
    <scope>NUCLEOTIDE SEQUENCE [LARGE SCALE GENOMIC DNA]</scope>
    <source>
        <strain evidence="5 6">TPW29</strain>
    </source>
</reference>
<organism evidence="5 6">
    <name type="scientific">Microbacterium hominis</name>
    <dbReference type="NCBI Taxonomy" id="162426"/>
    <lineage>
        <taxon>Bacteria</taxon>
        <taxon>Bacillati</taxon>
        <taxon>Actinomycetota</taxon>
        <taxon>Actinomycetes</taxon>
        <taxon>Micrococcales</taxon>
        <taxon>Microbacteriaceae</taxon>
        <taxon>Microbacterium</taxon>
    </lineage>
</organism>
<dbReference type="GO" id="GO:0003677">
    <property type="term" value="F:DNA binding"/>
    <property type="evidence" value="ECO:0007669"/>
    <property type="project" value="UniProtKB-KW"/>
</dbReference>
<evidence type="ECO:0000313" key="5">
    <source>
        <dbReference type="EMBL" id="KIC60248.1"/>
    </source>
</evidence>
<feature type="domain" description="HTH gntR-type" evidence="4">
    <location>
        <begin position="11"/>
        <end position="79"/>
    </location>
</feature>
<dbReference type="SMART" id="SM00345">
    <property type="entry name" value="HTH_GNTR"/>
    <property type="match status" value="1"/>
</dbReference>
<evidence type="ECO:0000313" key="6">
    <source>
        <dbReference type="Proteomes" id="UP000031202"/>
    </source>
</evidence>
<keyword evidence="3" id="KW-0804">Transcription</keyword>
<dbReference type="PANTHER" id="PTHR38445">
    <property type="entry name" value="HTH-TYPE TRANSCRIPTIONAL REPRESSOR YTRA"/>
    <property type="match status" value="1"/>
</dbReference>
<gene>
    <name evidence="5" type="ORF">RM52_02340</name>
</gene>
<dbReference type="Gene3D" id="1.10.10.10">
    <property type="entry name" value="Winged helix-like DNA-binding domain superfamily/Winged helix DNA-binding domain"/>
    <property type="match status" value="1"/>
</dbReference>
<sequence length="121" mass="13007">MLIRTDPTSDVPLFTQIATSVRADAVAGRLRPGDRLPSARAVAAALDVNLHTVLHAYQQLREEGLVSMHRGRGAVLTDAADRLAELQSDIAAIVTRARERGLSSQALAALIHHHSEPEESS</sequence>
<dbReference type="AlphaFoldDB" id="A0A0B4E140"/>
<keyword evidence="2" id="KW-0238">DNA-binding</keyword>
<dbReference type="InterPro" id="IPR036390">
    <property type="entry name" value="WH_DNA-bd_sf"/>
</dbReference>